<evidence type="ECO:0000256" key="1">
    <source>
        <dbReference type="SAM" id="MobiDB-lite"/>
    </source>
</evidence>
<dbReference type="Pfam" id="PF21528">
    <property type="entry name" value="CC2D1A-B_DM14"/>
    <property type="match status" value="1"/>
</dbReference>
<proteinExistence type="predicted"/>
<dbReference type="InterPro" id="IPR039725">
    <property type="entry name" value="CC2D1A/B"/>
</dbReference>
<dbReference type="WBParaSite" id="MBELARI_LOCUS12886">
    <property type="protein sequence ID" value="MBELARI_LOCUS12886"/>
    <property type="gene ID" value="MBELARI_LOCUS12886"/>
</dbReference>
<dbReference type="PANTHER" id="PTHR13076:SF9">
    <property type="entry name" value="COILED-COIL AND C2 DOMAIN-CONTAINING PROTEIN 1-LIKE"/>
    <property type="match status" value="1"/>
</dbReference>
<accession>A0AAF3EFZ5</accession>
<protein>
    <recommendedName>
        <fullName evidence="2">DM14 domain-containing protein</fullName>
    </recommendedName>
</protein>
<sequence>MMECFSFLDSIVKIDNKTAEISTESLQEAARHQRSIDKLKELSVKATRGEKIDEDEIPPAPPGFQDNKKAVGGMLRVRVRVREPLGDTKLAIRHEKWLVLDN</sequence>
<organism evidence="3 4">
    <name type="scientific">Mesorhabditis belari</name>
    <dbReference type="NCBI Taxonomy" id="2138241"/>
    <lineage>
        <taxon>Eukaryota</taxon>
        <taxon>Metazoa</taxon>
        <taxon>Ecdysozoa</taxon>
        <taxon>Nematoda</taxon>
        <taxon>Chromadorea</taxon>
        <taxon>Rhabditida</taxon>
        <taxon>Rhabditina</taxon>
        <taxon>Rhabditomorpha</taxon>
        <taxon>Rhabditoidea</taxon>
        <taxon>Rhabditidae</taxon>
        <taxon>Mesorhabditinae</taxon>
        <taxon>Mesorhabditis</taxon>
    </lineage>
</organism>
<dbReference type="PANTHER" id="PTHR13076">
    <property type="entry name" value="COILED-COIL AND C2 DOMAIN-CONTAINING PROTEIN 1-LIKE"/>
    <property type="match status" value="1"/>
</dbReference>
<evidence type="ECO:0000259" key="2">
    <source>
        <dbReference type="Pfam" id="PF21528"/>
    </source>
</evidence>
<name>A0AAF3EFZ5_9BILA</name>
<dbReference type="Proteomes" id="UP000887575">
    <property type="component" value="Unassembled WGS sequence"/>
</dbReference>
<dbReference type="GO" id="GO:0001227">
    <property type="term" value="F:DNA-binding transcription repressor activity, RNA polymerase II-specific"/>
    <property type="evidence" value="ECO:0007669"/>
    <property type="project" value="InterPro"/>
</dbReference>
<reference evidence="4" key="1">
    <citation type="submission" date="2024-02" db="UniProtKB">
        <authorList>
            <consortium name="WormBaseParasite"/>
        </authorList>
    </citation>
    <scope>IDENTIFICATION</scope>
</reference>
<feature type="domain" description="DM14" evidence="2">
    <location>
        <begin position="29"/>
        <end position="61"/>
    </location>
</feature>
<evidence type="ECO:0000313" key="3">
    <source>
        <dbReference type="Proteomes" id="UP000887575"/>
    </source>
</evidence>
<dbReference type="AlphaFoldDB" id="A0AAF3EFZ5"/>
<evidence type="ECO:0000313" key="4">
    <source>
        <dbReference type="WBParaSite" id="MBELARI_LOCUS12886"/>
    </source>
</evidence>
<feature type="region of interest" description="Disordered" evidence="1">
    <location>
        <begin position="47"/>
        <end position="68"/>
    </location>
</feature>
<dbReference type="InterPro" id="IPR006608">
    <property type="entry name" value="CC2D1A/B_DM14"/>
</dbReference>
<keyword evidence="3" id="KW-1185">Reference proteome</keyword>